<accession>S2L3N8</accession>
<organism evidence="2 3">
    <name type="scientific">Litchfieldella anticariensis (strain DSM 16096 / CECT 5854 / CIP 108499 / LMG 22089 / FP35)</name>
    <name type="common">Halomonas anticariensis</name>
    <dbReference type="NCBI Taxonomy" id="1121939"/>
    <lineage>
        <taxon>Bacteria</taxon>
        <taxon>Pseudomonadati</taxon>
        <taxon>Pseudomonadota</taxon>
        <taxon>Gammaproteobacteria</taxon>
        <taxon>Oceanospirillales</taxon>
        <taxon>Halomonadaceae</taxon>
        <taxon>Litchfieldella</taxon>
    </lineage>
</organism>
<evidence type="ECO:0000313" key="3">
    <source>
        <dbReference type="Proteomes" id="UP000014463"/>
    </source>
</evidence>
<feature type="transmembrane region" description="Helical" evidence="1">
    <location>
        <begin position="10"/>
        <end position="27"/>
    </location>
</feature>
<proteinExistence type="predicted"/>
<gene>
    <name evidence="2" type="ORF">L861_15060</name>
</gene>
<keyword evidence="1" id="KW-1133">Transmembrane helix</keyword>
<dbReference type="Proteomes" id="UP000014463">
    <property type="component" value="Unassembled WGS sequence"/>
</dbReference>
<reference evidence="2 3" key="1">
    <citation type="journal article" date="2013" name="Genome Announc.">
        <title>Draft genome sequence of the moderately halophilic gammaproteobacterium Halomonas anticariensis FP35.</title>
        <authorList>
            <person name="Tahrioui A."/>
            <person name="Quesada E."/>
            <person name="Llamas I."/>
        </authorList>
    </citation>
    <scope>NUCLEOTIDE SEQUENCE [LARGE SCALE GENOMIC DNA]</scope>
    <source>
        <strain evidence="3">DSM 16096 / CECT 5854 / LMG 22089 / FP35</strain>
    </source>
</reference>
<keyword evidence="3" id="KW-1185">Reference proteome</keyword>
<dbReference type="AlphaFoldDB" id="S2L3N8"/>
<keyword evidence="1" id="KW-0812">Transmembrane</keyword>
<dbReference type="RefSeq" id="WP_016416757.1">
    <property type="nucleotide sequence ID" value="NZ_AUAB01000002.1"/>
</dbReference>
<evidence type="ECO:0000313" key="2">
    <source>
        <dbReference type="EMBL" id="EPC02354.1"/>
    </source>
</evidence>
<keyword evidence="1" id="KW-0472">Membrane</keyword>
<comment type="caution">
    <text evidence="2">The sequence shown here is derived from an EMBL/GenBank/DDBJ whole genome shotgun (WGS) entry which is preliminary data.</text>
</comment>
<protein>
    <submittedName>
        <fullName evidence="2">Uncharacterized protein</fullName>
    </submittedName>
</protein>
<evidence type="ECO:0000256" key="1">
    <source>
        <dbReference type="SAM" id="Phobius"/>
    </source>
</evidence>
<sequence length="166" mass="19256">MGIVRNKRKLAAIAAVATISYFLYYQYTTPPITYKIDSRLIEINDTLVKLSRTLGFTGISIYSSHTNPQSLRDAIPPNIYDTIEQSDIKEIHFNNDPVNQTAVFSIDQFFTFFRPYWYYKYSEIGGVDEDIVPSLEEAVRQQDTPPYFFCQKAEVPNWFFCTAFDP</sequence>
<name>S2L3N8_LITA3</name>
<dbReference type="STRING" id="1121939.L861_15060"/>
<dbReference type="EMBL" id="ASTJ01000025">
    <property type="protein sequence ID" value="EPC02354.1"/>
    <property type="molecule type" value="Genomic_DNA"/>
</dbReference>